<dbReference type="GO" id="GO:0052621">
    <property type="term" value="F:diguanylate cyclase activity"/>
    <property type="evidence" value="ECO:0007669"/>
    <property type="project" value="TreeGrafter"/>
</dbReference>
<evidence type="ECO:0000259" key="3">
    <source>
        <dbReference type="PROSITE" id="PS50887"/>
    </source>
</evidence>
<dbReference type="EMBL" id="JACRTG010000026">
    <property type="protein sequence ID" value="MBC8588764.1"/>
    <property type="molecule type" value="Genomic_DNA"/>
</dbReference>
<dbReference type="Gene3D" id="3.30.70.270">
    <property type="match status" value="1"/>
</dbReference>
<dbReference type="InterPro" id="IPR011009">
    <property type="entry name" value="Kinase-like_dom_sf"/>
</dbReference>
<gene>
    <name evidence="4" type="ORF">H8707_11105</name>
</gene>
<accession>A0A926IK73</accession>
<dbReference type="NCBIfam" id="TIGR00254">
    <property type="entry name" value="GGDEF"/>
    <property type="match status" value="1"/>
</dbReference>
<dbReference type="PANTHER" id="PTHR45138">
    <property type="entry name" value="REGULATORY COMPONENTS OF SENSORY TRANSDUCTION SYSTEM"/>
    <property type="match status" value="1"/>
</dbReference>
<dbReference type="Pfam" id="PF00990">
    <property type="entry name" value="GGDEF"/>
    <property type="match status" value="1"/>
</dbReference>
<dbReference type="Gene3D" id="1.10.510.10">
    <property type="entry name" value="Transferase(Phosphotransferase) domain 1"/>
    <property type="match status" value="1"/>
</dbReference>
<organism evidence="4 5">
    <name type="scientific">Paratissierella segnis</name>
    <dbReference type="NCBI Taxonomy" id="2763679"/>
    <lineage>
        <taxon>Bacteria</taxon>
        <taxon>Bacillati</taxon>
        <taxon>Bacillota</taxon>
        <taxon>Tissierellia</taxon>
        <taxon>Tissierellales</taxon>
        <taxon>Tissierellaceae</taxon>
        <taxon>Paratissierella</taxon>
    </lineage>
</organism>
<reference evidence="4" key="1">
    <citation type="submission" date="2020-08" db="EMBL/GenBank/DDBJ databases">
        <title>Genome public.</title>
        <authorList>
            <person name="Liu C."/>
            <person name="Sun Q."/>
        </authorList>
    </citation>
    <scope>NUCLEOTIDE SEQUENCE</scope>
    <source>
        <strain evidence="4">BX21</strain>
    </source>
</reference>
<dbReference type="SUPFAM" id="SSF55073">
    <property type="entry name" value="Nucleotide cyclase"/>
    <property type="match status" value="1"/>
</dbReference>
<dbReference type="PROSITE" id="PS50887">
    <property type="entry name" value="GGDEF"/>
    <property type="match status" value="1"/>
</dbReference>
<dbReference type="InterPro" id="IPR000160">
    <property type="entry name" value="GGDEF_dom"/>
</dbReference>
<proteinExistence type="predicted"/>
<dbReference type="InterPro" id="IPR000719">
    <property type="entry name" value="Prot_kinase_dom"/>
</dbReference>
<dbReference type="InterPro" id="IPR050469">
    <property type="entry name" value="Diguanylate_Cyclase"/>
</dbReference>
<dbReference type="GO" id="GO:0005886">
    <property type="term" value="C:plasma membrane"/>
    <property type="evidence" value="ECO:0007669"/>
    <property type="project" value="TreeGrafter"/>
</dbReference>
<dbReference type="GO" id="GO:0004672">
    <property type="term" value="F:protein kinase activity"/>
    <property type="evidence" value="ECO:0007669"/>
    <property type="project" value="InterPro"/>
</dbReference>
<dbReference type="InterPro" id="IPR027417">
    <property type="entry name" value="P-loop_NTPase"/>
</dbReference>
<dbReference type="GO" id="GO:0005524">
    <property type="term" value="F:ATP binding"/>
    <property type="evidence" value="ECO:0007669"/>
    <property type="project" value="InterPro"/>
</dbReference>
<dbReference type="InterPro" id="IPR011990">
    <property type="entry name" value="TPR-like_helical_dom_sf"/>
</dbReference>
<protein>
    <submittedName>
        <fullName evidence="4">Diguanylate cyclase</fullName>
    </submittedName>
</protein>
<evidence type="ECO:0000256" key="1">
    <source>
        <dbReference type="ARBA" id="ARBA00004167"/>
    </source>
</evidence>
<dbReference type="SUPFAM" id="SSF56112">
    <property type="entry name" value="Protein kinase-like (PK-like)"/>
    <property type="match status" value="1"/>
</dbReference>
<dbReference type="CDD" id="cd01949">
    <property type="entry name" value="GGDEF"/>
    <property type="match status" value="1"/>
</dbReference>
<dbReference type="SMART" id="SM00028">
    <property type="entry name" value="TPR"/>
    <property type="match status" value="5"/>
</dbReference>
<dbReference type="GO" id="GO:1902201">
    <property type="term" value="P:negative regulation of bacterial-type flagellum-dependent cell motility"/>
    <property type="evidence" value="ECO:0007669"/>
    <property type="project" value="TreeGrafter"/>
</dbReference>
<dbReference type="SMART" id="SM00267">
    <property type="entry name" value="GGDEF"/>
    <property type="match status" value="1"/>
</dbReference>
<dbReference type="PANTHER" id="PTHR45138:SF9">
    <property type="entry name" value="DIGUANYLATE CYCLASE DGCM-RELATED"/>
    <property type="match status" value="1"/>
</dbReference>
<dbReference type="InterPro" id="IPR029016">
    <property type="entry name" value="GAF-like_dom_sf"/>
</dbReference>
<dbReference type="Gene3D" id="3.30.450.40">
    <property type="match status" value="1"/>
</dbReference>
<dbReference type="InterPro" id="IPR019734">
    <property type="entry name" value="TPR_rpt"/>
</dbReference>
<keyword evidence="5" id="KW-1185">Reference proteome</keyword>
<comment type="subcellular location">
    <subcellularLocation>
        <location evidence="1">Membrane</location>
        <topology evidence="1">Single-pass membrane protein</topology>
    </subcellularLocation>
</comment>
<dbReference type="PROSITE" id="PS50011">
    <property type="entry name" value="PROTEIN_KINASE_DOM"/>
    <property type="match status" value="1"/>
</dbReference>
<feature type="domain" description="Protein kinase" evidence="2">
    <location>
        <begin position="1"/>
        <end position="269"/>
    </location>
</feature>
<evidence type="ECO:0000259" key="2">
    <source>
        <dbReference type="PROSITE" id="PS50011"/>
    </source>
</evidence>
<dbReference type="SUPFAM" id="SSF48452">
    <property type="entry name" value="TPR-like"/>
    <property type="match status" value="1"/>
</dbReference>
<sequence>MELINNRYRIMSLLDNESYLVEDLLNNSEKQILKIIDYEKNSNIISYFIENFVEFEQIRHKNLLKSYEFDTIETINLKNTSTRLFFTTSEVIDAKTLFEVSESLDFNEKLMIILDLMSVMDFIHFRGFVYKYLNPEHIYYSHETGVKILNISSIVGKIISLQYNENTENFIAPEVIMNLNVNNKRSDYYSIGMIMKYLLCTDDLEYKEPEGLGINGEEKSVLVSIIENLINLDVNQRSIPLRDHIDKIVHAFNLDYKYDLKEERESIYLKTKIIGRDNEIEKILKIDSNITCNINTLLGLKIKGYIGSGKSRFLDEIIYRLRMMGREVHKIDLIPNDIMGVNNIANFLKQITENSKKEYLDKYKEDFSKLLPDLYDNSTSKYIDFGKINEKYRLFNRISNYLNDIAKYEAVYLFIDGFEKSNDIFVSFIDYLLKYSKLNKVFFIIAYNEGMISNDILDKLNHWEEKGVLDSLSLENLSEECTGLLVKSILGMSYVPKNFSQILYKISKGNPGYIDFIINDLFNREELYITNDGYWDIKSKDYSQINFPSNYFNAIKGQLIRLDDDSLNVLNIISVFNTILSKKVLLKMTELDPPRLDEIIGNLINDRIIEQHNVEWGYNYNFSREELKRYLYWNLSDTEKLTLHKKASDVILQIYGDRINIIMDELVYHLVNSNKSNLALDLIIDEAEKIDNKYNLNAIVLWEKAYLIVEADDIENRLKILDILTDIFLFKGNTEKLNLYLNELFNLSISANSIEYIIKSRNYRIELFFRTNQLDELEKEIEALEGLSRENNIPKGIIFSLVAKCRMCLNQNNIIEIERMMDEAIELSQKYGIVSYLGNIYLTLGNMEYLRGNTEGAIKYFIESRDCFDEDNNMYEIVKPINNLGVIYCEIYGDIDKGLSYYKQGLKLASTYGFSQLETTFLNNIGELYFNSLDYNRALDYILNSRRMAIEINDYKLTFLAYINLGYIDLIANKFDKAYNCYSFLNNLYKANAILDEETLCQYYNFLGEFYYIFGKYNQALEYSKKSSDISKNFNVKEHLRAESRILFVEYITNGYIDKKEIDYINSKYLEAGIVYENLKNILHLCKLSLLNRDVDLAYFLLTKYHVLSKDINNEYLNVMCKLIELMLEGTKQSYHGIDDILLSLNSIEFLNDDIDLKYFLSMSYLNICDYIKALSKLLNTFDTLYKCVKGIDDFELQSSLINAKNGDKIKESIINIVELIYKKKIEYTPLSEVSQDNIDVYFDFSQIIDSIDNNKLYELVNNNDGNIKIKSVDDLLLNLNGDCQNNLHLILKYICQETLAKRGYIIIAGENDNHEIISNNADDVSLPKEVFLMQVLRNREPLLINRKTRDLNKKYVGFLPKDLIAVICVPIIIFDYDDIKFNKRKQESLQDSDVSGYIYLETTSALNQFDDKRCRLIRSLTNLIYLNIENEKLKLMSTTDKLTNLYTRKHLEYKFDNLLNTSKHLGNVFSVLMIDIDKFKDINDNYGHIKGDEVLYHIGRTIKNSIRSTDIVGRYGGEEIIVILLNISVENAIEIAEKIRANIETLEIPGVLHPITVSIGISQYPNHGHFKEELINKADQALYYAKEILSRNSVVFWNDGMEKVFSKTDKIYGIITGNTIIDTRNVLAIIETSELILNNEYSRKKYYEFLGKLLNIVEGEYASLILLEEDKIVTTLTRKRHTSDWVESYKINSHLIDKVIDSRKGEFLIDWETMEDIDKVSGNPNWQSTIVLPLIKNDITLGVIYITVPLKEKEFSLNNFNLASVLGNIFTSNL</sequence>
<dbReference type="RefSeq" id="WP_262430216.1">
    <property type="nucleotide sequence ID" value="NZ_JACRTG010000026.1"/>
</dbReference>
<feature type="domain" description="GGDEF" evidence="3">
    <location>
        <begin position="1468"/>
        <end position="1600"/>
    </location>
</feature>
<name>A0A926IK73_9FIRM</name>
<dbReference type="InterPro" id="IPR029787">
    <property type="entry name" value="Nucleotide_cyclase"/>
</dbReference>
<evidence type="ECO:0000313" key="4">
    <source>
        <dbReference type="EMBL" id="MBC8588764.1"/>
    </source>
</evidence>
<dbReference type="FunFam" id="3.30.70.270:FF:000001">
    <property type="entry name" value="Diguanylate cyclase domain protein"/>
    <property type="match status" value="1"/>
</dbReference>
<dbReference type="SUPFAM" id="SSF52540">
    <property type="entry name" value="P-loop containing nucleoside triphosphate hydrolases"/>
    <property type="match status" value="1"/>
</dbReference>
<dbReference type="InterPro" id="IPR043128">
    <property type="entry name" value="Rev_trsase/Diguanyl_cyclase"/>
</dbReference>
<evidence type="ECO:0000313" key="5">
    <source>
        <dbReference type="Proteomes" id="UP000601171"/>
    </source>
</evidence>
<dbReference type="Proteomes" id="UP000601171">
    <property type="component" value="Unassembled WGS sequence"/>
</dbReference>
<dbReference type="Gene3D" id="1.25.40.10">
    <property type="entry name" value="Tetratricopeptide repeat domain"/>
    <property type="match status" value="2"/>
</dbReference>
<dbReference type="GO" id="GO:0043709">
    <property type="term" value="P:cell adhesion involved in single-species biofilm formation"/>
    <property type="evidence" value="ECO:0007669"/>
    <property type="project" value="TreeGrafter"/>
</dbReference>
<comment type="caution">
    <text evidence="4">The sequence shown here is derived from an EMBL/GenBank/DDBJ whole genome shotgun (WGS) entry which is preliminary data.</text>
</comment>